<proteinExistence type="predicted"/>
<dbReference type="PATRIC" id="fig|935700.4.peg.682"/>
<dbReference type="EMBL" id="JYFE01000017">
    <property type="protein sequence ID" value="KIT17457.1"/>
    <property type="molecule type" value="Genomic_DNA"/>
</dbReference>
<protein>
    <submittedName>
        <fullName evidence="2">Bacterial SH3 domain protein</fullName>
    </submittedName>
</protein>
<dbReference type="Pfam" id="PF06347">
    <property type="entry name" value="SH3_4"/>
    <property type="match status" value="1"/>
</dbReference>
<sequence>MFRALMLFTVIAAPVWAQGFAPGQMLSNTNALSLPLREAPGQGMLVVGRAEPGEVGVVQGCAEGGSWCFVDFGEAVGWADMSAMLAGQGRAPSSVPVVRDPVPEVTTRQLPPPITVSPLDQAVDPSIADDVRAALARTAPRDPLPSPHMIDWRDFWTPEMIYVNRGDGRVNLREGPSTDLAVVGSLEPGEGGRVRTCDPFAGWCQLSLDSGGRGWVRMDLVVARAF</sequence>
<organism evidence="2 3">
    <name type="scientific">Jannaschia aquimarina</name>
    <dbReference type="NCBI Taxonomy" id="935700"/>
    <lineage>
        <taxon>Bacteria</taxon>
        <taxon>Pseudomonadati</taxon>
        <taxon>Pseudomonadota</taxon>
        <taxon>Alphaproteobacteria</taxon>
        <taxon>Rhodobacterales</taxon>
        <taxon>Roseobacteraceae</taxon>
        <taxon>Jannaschia</taxon>
    </lineage>
</organism>
<dbReference type="Gene3D" id="2.30.30.40">
    <property type="entry name" value="SH3 Domains"/>
    <property type="match status" value="1"/>
</dbReference>
<keyword evidence="1" id="KW-0732">Signal</keyword>
<accession>A0A0D1CRN7</accession>
<dbReference type="Proteomes" id="UP000032232">
    <property type="component" value="Unassembled WGS sequence"/>
</dbReference>
<gene>
    <name evidence="2" type="ORF">jaqu_06450</name>
</gene>
<dbReference type="InterPro" id="IPR010466">
    <property type="entry name" value="DUF1058"/>
</dbReference>
<name>A0A0D1CRN7_9RHOB</name>
<evidence type="ECO:0000256" key="1">
    <source>
        <dbReference type="SAM" id="SignalP"/>
    </source>
</evidence>
<keyword evidence="3" id="KW-1185">Reference proteome</keyword>
<reference evidence="2 3" key="1">
    <citation type="submission" date="2015-02" db="EMBL/GenBank/DDBJ databases">
        <title>Genome Sequence of Jannaschia aquimarina DSM28248, a member of the Roseobacter clade.</title>
        <authorList>
            <person name="Voget S."/>
            <person name="Daniel R."/>
        </authorList>
    </citation>
    <scope>NUCLEOTIDE SEQUENCE [LARGE SCALE GENOMIC DNA]</scope>
    <source>
        <strain evidence="2 3">GSW-M26</strain>
    </source>
</reference>
<feature type="signal peptide" evidence="1">
    <location>
        <begin position="1"/>
        <end position="17"/>
    </location>
</feature>
<feature type="chain" id="PRO_5002228567" evidence="1">
    <location>
        <begin position="18"/>
        <end position="226"/>
    </location>
</feature>
<comment type="caution">
    <text evidence="2">The sequence shown here is derived from an EMBL/GenBank/DDBJ whole genome shotgun (WGS) entry which is preliminary data.</text>
</comment>
<dbReference type="OrthoDB" id="8074373at2"/>
<dbReference type="RefSeq" id="WP_043917507.1">
    <property type="nucleotide sequence ID" value="NZ_FZPF01000002.1"/>
</dbReference>
<evidence type="ECO:0000313" key="2">
    <source>
        <dbReference type="EMBL" id="KIT17457.1"/>
    </source>
</evidence>
<evidence type="ECO:0000313" key="3">
    <source>
        <dbReference type="Proteomes" id="UP000032232"/>
    </source>
</evidence>
<dbReference type="AlphaFoldDB" id="A0A0D1CRN7"/>
<dbReference type="STRING" id="935700.jaqu_06450"/>